<dbReference type="KEGG" id="ure:UREG_02450"/>
<comment type="catalytic activity">
    <reaction evidence="7">
        <text>L-threonyl-[protein] + ATP = O-phospho-L-threonyl-[protein] + ADP + H(+)</text>
        <dbReference type="Rhea" id="RHEA:46608"/>
        <dbReference type="Rhea" id="RHEA-COMP:11060"/>
        <dbReference type="Rhea" id="RHEA-COMP:11605"/>
        <dbReference type="ChEBI" id="CHEBI:15378"/>
        <dbReference type="ChEBI" id="CHEBI:30013"/>
        <dbReference type="ChEBI" id="CHEBI:30616"/>
        <dbReference type="ChEBI" id="CHEBI:61977"/>
        <dbReference type="ChEBI" id="CHEBI:456216"/>
        <dbReference type="EC" id="2.7.11.1"/>
    </reaction>
</comment>
<evidence type="ECO:0000256" key="7">
    <source>
        <dbReference type="ARBA" id="ARBA00047899"/>
    </source>
</evidence>
<dbReference type="Proteomes" id="UP000002058">
    <property type="component" value="Unassembled WGS sequence"/>
</dbReference>
<name>C4JG52_UNCRE</name>
<evidence type="ECO:0000313" key="11">
    <source>
        <dbReference type="Proteomes" id="UP000002058"/>
    </source>
</evidence>
<protein>
    <recommendedName>
        <fullName evidence="1">non-specific serine/threonine protein kinase</fullName>
        <ecNumber evidence="1">2.7.11.1</ecNumber>
    </recommendedName>
</protein>
<dbReference type="eggNOG" id="KOG1290">
    <property type="taxonomic scope" value="Eukaryota"/>
</dbReference>
<evidence type="ECO:0000256" key="3">
    <source>
        <dbReference type="ARBA" id="ARBA00022679"/>
    </source>
</evidence>
<evidence type="ECO:0000259" key="9">
    <source>
        <dbReference type="PROSITE" id="PS50011"/>
    </source>
</evidence>
<dbReference type="GO" id="GO:0005524">
    <property type="term" value="F:ATP binding"/>
    <property type="evidence" value="ECO:0007669"/>
    <property type="project" value="UniProtKB-KW"/>
</dbReference>
<dbReference type="Pfam" id="PF00069">
    <property type="entry name" value="Pkinase"/>
    <property type="match status" value="1"/>
</dbReference>
<dbReference type="InterPro" id="IPR051334">
    <property type="entry name" value="SRPK"/>
</dbReference>
<keyword evidence="6" id="KW-0067">ATP-binding</keyword>
<dbReference type="HOGENOM" id="CLU_000288_81_2_1"/>
<keyword evidence="5" id="KW-0418">Kinase</keyword>
<evidence type="ECO:0000256" key="6">
    <source>
        <dbReference type="ARBA" id="ARBA00022840"/>
    </source>
</evidence>
<keyword evidence="2" id="KW-0723">Serine/threonine-protein kinase</keyword>
<dbReference type="PANTHER" id="PTHR47634:SF9">
    <property type="entry name" value="PROTEIN KINASE DOMAIN-CONTAINING PROTEIN-RELATED"/>
    <property type="match status" value="1"/>
</dbReference>
<evidence type="ECO:0000256" key="8">
    <source>
        <dbReference type="ARBA" id="ARBA00048679"/>
    </source>
</evidence>
<dbReference type="PROSITE" id="PS50011">
    <property type="entry name" value="PROTEIN_KINASE_DOM"/>
    <property type="match status" value="1"/>
</dbReference>
<dbReference type="Gene3D" id="3.30.200.20">
    <property type="entry name" value="Phosphorylase Kinase, domain 1"/>
    <property type="match status" value="1"/>
</dbReference>
<keyword evidence="11" id="KW-1185">Reference proteome</keyword>
<dbReference type="EMBL" id="CH476615">
    <property type="protein sequence ID" value="EEP77601.1"/>
    <property type="molecule type" value="Genomic_DNA"/>
</dbReference>
<dbReference type="RefSeq" id="XP_002542934.1">
    <property type="nucleotide sequence ID" value="XM_002542888.1"/>
</dbReference>
<accession>C4JG52</accession>
<dbReference type="OrthoDB" id="4202152at2759"/>
<evidence type="ECO:0000256" key="1">
    <source>
        <dbReference type="ARBA" id="ARBA00012513"/>
    </source>
</evidence>
<dbReference type="AlphaFoldDB" id="C4JG52"/>
<dbReference type="GO" id="GO:0050684">
    <property type="term" value="P:regulation of mRNA processing"/>
    <property type="evidence" value="ECO:0007669"/>
    <property type="project" value="TreeGrafter"/>
</dbReference>
<dbReference type="SMART" id="SM00220">
    <property type="entry name" value="S_TKc"/>
    <property type="match status" value="1"/>
</dbReference>
<sequence length="468" mass="52683">MSNRVCTTILRARQVRLSGFKSCRRTHSWTPMEPSKVKYKYIEDVERLDFYVPGGYHPVMIGDQLCNGRYVIAHKLGSGRSATAWLAQDTKTSQLVCLKISTAESANRTNELPILLQLGNAESQLPGKPIVQMLLDQFTFSGPNGFHQCLVSDAARISIHEAKDASYHRILHLPAARAIASQLVLGLQFIHFQGIVHGDIHLGNVFLQLPPNMQTMTPEQLYAKTGGPFKELVVRCDGAPLDPGVPPEVVIPVWLGSASDEITLADCSIQIADLGEAFDPQVTKQFNAHTLPQLAPPEAFFIEPGEDEPLSFSGDMWSLACTIWEVFGAGPPFLPFPFTADGVLIEHAEMLGRFPDRWWSKWKSRSNWFNDDGTKNVKEHLQQQFGNSSDNWDKRFPDYIYSYRLRSKFPVFTPEEEEAFGAMIKSMLVLEPSKRATIDDVVKCEWMQKWGLPELQRMRDAMKQVTSV</sequence>
<organism evidence="10 11">
    <name type="scientific">Uncinocarpus reesii (strain UAMH 1704)</name>
    <dbReference type="NCBI Taxonomy" id="336963"/>
    <lineage>
        <taxon>Eukaryota</taxon>
        <taxon>Fungi</taxon>
        <taxon>Dikarya</taxon>
        <taxon>Ascomycota</taxon>
        <taxon>Pezizomycotina</taxon>
        <taxon>Eurotiomycetes</taxon>
        <taxon>Eurotiomycetidae</taxon>
        <taxon>Onygenales</taxon>
        <taxon>Onygenaceae</taxon>
        <taxon>Uncinocarpus</taxon>
    </lineage>
</organism>
<keyword evidence="3" id="KW-0808">Transferase</keyword>
<dbReference type="EC" id="2.7.11.1" evidence="1"/>
<dbReference type="GeneID" id="8437961"/>
<dbReference type="GO" id="GO:0004674">
    <property type="term" value="F:protein serine/threonine kinase activity"/>
    <property type="evidence" value="ECO:0007669"/>
    <property type="project" value="UniProtKB-KW"/>
</dbReference>
<gene>
    <name evidence="10" type="ORF">UREG_02450</name>
</gene>
<keyword evidence="4" id="KW-0547">Nucleotide-binding</keyword>
<dbReference type="InterPro" id="IPR011009">
    <property type="entry name" value="Kinase-like_dom_sf"/>
</dbReference>
<evidence type="ECO:0000256" key="5">
    <source>
        <dbReference type="ARBA" id="ARBA00022777"/>
    </source>
</evidence>
<proteinExistence type="predicted"/>
<dbReference type="VEuPathDB" id="FungiDB:UREG_02450"/>
<dbReference type="Gene3D" id="1.10.510.10">
    <property type="entry name" value="Transferase(Phosphotransferase) domain 1"/>
    <property type="match status" value="1"/>
</dbReference>
<dbReference type="InterPro" id="IPR000719">
    <property type="entry name" value="Prot_kinase_dom"/>
</dbReference>
<comment type="catalytic activity">
    <reaction evidence="8">
        <text>L-seryl-[protein] + ATP = O-phospho-L-seryl-[protein] + ADP + H(+)</text>
        <dbReference type="Rhea" id="RHEA:17989"/>
        <dbReference type="Rhea" id="RHEA-COMP:9863"/>
        <dbReference type="Rhea" id="RHEA-COMP:11604"/>
        <dbReference type="ChEBI" id="CHEBI:15378"/>
        <dbReference type="ChEBI" id="CHEBI:29999"/>
        <dbReference type="ChEBI" id="CHEBI:30616"/>
        <dbReference type="ChEBI" id="CHEBI:83421"/>
        <dbReference type="ChEBI" id="CHEBI:456216"/>
        <dbReference type="EC" id="2.7.11.1"/>
    </reaction>
</comment>
<dbReference type="OMA" id="HVAKDMA"/>
<dbReference type="SUPFAM" id="SSF56112">
    <property type="entry name" value="Protein kinase-like (PK-like)"/>
    <property type="match status" value="1"/>
</dbReference>
<evidence type="ECO:0000256" key="4">
    <source>
        <dbReference type="ARBA" id="ARBA00022741"/>
    </source>
</evidence>
<evidence type="ECO:0000313" key="10">
    <source>
        <dbReference type="EMBL" id="EEP77601.1"/>
    </source>
</evidence>
<evidence type="ECO:0000256" key="2">
    <source>
        <dbReference type="ARBA" id="ARBA00022527"/>
    </source>
</evidence>
<dbReference type="PANTHER" id="PTHR47634">
    <property type="entry name" value="PROTEIN KINASE DOMAIN-CONTAINING PROTEIN-RELATED"/>
    <property type="match status" value="1"/>
</dbReference>
<reference evidence="11" key="1">
    <citation type="journal article" date="2009" name="Genome Res.">
        <title>Comparative genomic analyses of the human fungal pathogens Coccidioides and their relatives.</title>
        <authorList>
            <person name="Sharpton T.J."/>
            <person name="Stajich J.E."/>
            <person name="Rounsley S.D."/>
            <person name="Gardner M.J."/>
            <person name="Wortman J.R."/>
            <person name="Jordar V.S."/>
            <person name="Maiti R."/>
            <person name="Kodira C.D."/>
            <person name="Neafsey D.E."/>
            <person name="Zeng Q."/>
            <person name="Hung C.-Y."/>
            <person name="McMahan C."/>
            <person name="Muszewska A."/>
            <person name="Grynberg M."/>
            <person name="Mandel M.A."/>
            <person name="Kellner E.M."/>
            <person name="Barker B.M."/>
            <person name="Galgiani J.N."/>
            <person name="Orbach M.J."/>
            <person name="Kirkland T.N."/>
            <person name="Cole G.T."/>
            <person name="Henn M.R."/>
            <person name="Birren B.W."/>
            <person name="Taylor J.W."/>
        </authorList>
    </citation>
    <scope>NUCLEOTIDE SEQUENCE [LARGE SCALE GENOMIC DNA]</scope>
    <source>
        <strain evidence="11">UAMH 1704</strain>
    </source>
</reference>
<dbReference type="InParanoid" id="C4JG52"/>
<feature type="domain" description="Protein kinase" evidence="9">
    <location>
        <begin position="70"/>
        <end position="447"/>
    </location>
</feature>
<dbReference type="GO" id="GO:0000245">
    <property type="term" value="P:spliceosomal complex assembly"/>
    <property type="evidence" value="ECO:0007669"/>
    <property type="project" value="TreeGrafter"/>
</dbReference>